<protein>
    <recommendedName>
        <fullName evidence="7">Major sperm protein</fullName>
    </recommendedName>
</protein>
<comment type="subcellular location">
    <subcellularLocation>
        <location evidence="6">Cell projection</location>
        <location evidence="6">Pseudopodium</location>
    </subcellularLocation>
    <subcellularLocation>
        <location evidence="1">Cytoplasm</location>
        <location evidence="1">Cytoskeleton</location>
    </subcellularLocation>
</comment>
<dbReference type="PANTHER" id="PTHR22920">
    <property type="entry name" value="MAJOR SPERM PROTEIN"/>
    <property type="match status" value="1"/>
</dbReference>
<keyword evidence="2" id="KW-0963">Cytoplasm</keyword>
<evidence type="ECO:0000256" key="1">
    <source>
        <dbReference type="ARBA" id="ARBA00004245"/>
    </source>
</evidence>
<dbReference type="PANTHER" id="PTHR22920:SF7">
    <property type="entry name" value="MSP DOMAIN-CONTAINING PROTEIN-RELATED"/>
    <property type="match status" value="1"/>
</dbReference>
<comment type="caution">
    <text evidence="10">The sequence shown here is derived from an EMBL/GenBank/DDBJ whole genome shotgun (WGS) entry which is preliminary data.</text>
</comment>
<evidence type="ECO:0000256" key="8">
    <source>
        <dbReference type="SAM" id="Phobius"/>
    </source>
</evidence>
<evidence type="ECO:0000256" key="7">
    <source>
        <dbReference type="RuleBase" id="RU003425"/>
    </source>
</evidence>
<dbReference type="Pfam" id="PF00635">
    <property type="entry name" value="Motile_Sperm"/>
    <property type="match status" value="1"/>
</dbReference>
<keyword evidence="11" id="KW-1185">Reference proteome</keyword>
<keyword evidence="8" id="KW-0472">Membrane</keyword>
<proteinExistence type="predicted"/>
<organism evidence="10 11">
    <name type="scientific">Necator americanus</name>
    <name type="common">Human hookworm</name>
    <dbReference type="NCBI Taxonomy" id="51031"/>
    <lineage>
        <taxon>Eukaryota</taxon>
        <taxon>Metazoa</taxon>
        <taxon>Ecdysozoa</taxon>
        <taxon>Nematoda</taxon>
        <taxon>Chromadorea</taxon>
        <taxon>Rhabditida</taxon>
        <taxon>Rhabditina</taxon>
        <taxon>Rhabditomorpha</taxon>
        <taxon>Strongyloidea</taxon>
        <taxon>Ancylostomatidae</taxon>
        <taxon>Bunostominae</taxon>
        <taxon>Necator</taxon>
    </lineage>
</organism>
<keyword evidence="4" id="KW-0966">Cell projection</keyword>
<sequence>MQNRLYSQVRAHNSVYSSNSCGGNVDLSTREVLILAIMCGFAAFNLHSADTKSLFNVFTLVPAILFTFKILVMNKDNSTLSVGIVAMFWMYYGVGVVCDVIFGTGEGYLAVQLILVGALGISSYRGGLFDDNYSDKCSNISDPLSRLSNIVERKKSIEKCAAYSSLYRETVGTPTYSDFLPKLSATQSTLNLSSRTALQFDKDTAERTLMTAILKETDTALEIFPSEVEGEVSSMLQHVSLPESCDNSVLIHYGDLLADPKKTLQFSNHSDIQKITITNISGRSINWVVKTNAIYEIGASPSQGMLRNGAKTEINVVLNADKVAIPDAVRYSDKLAIDYTFVDDTKAKHKRKRMKQNMTKRYQFDILYRF</sequence>
<dbReference type="EMBL" id="JAVFWL010000001">
    <property type="protein sequence ID" value="KAK6730256.1"/>
    <property type="molecule type" value="Genomic_DNA"/>
</dbReference>
<comment type="function">
    <text evidence="5 7">Central component in molecular interactions underlying sperm crawling. Forms an extensive filament system that extends from sperm villipoda, along the leading edge of the pseudopod.</text>
</comment>
<dbReference type="Gene3D" id="2.60.40.10">
    <property type="entry name" value="Immunoglobulins"/>
    <property type="match status" value="1"/>
</dbReference>
<dbReference type="Proteomes" id="UP001303046">
    <property type="component" value="Unassembled WGS sequence"/>
</dbReference>
<dbReference type="SUPFAM" id="SSF49354">
    <property type="entry name" value="PapD-like"/>
    <property type="match status" value="1"/>
</dbReference>
<keyword evidence="8" id="KW-0812">Transmembrane</keyword>
<evidence type="ECO:0000256" key="6">
    <source>
        <dbReference type="ARBA" id="ARBA00037818"/>
    </source>
</evidence>
<keyword evidence="3 7" id="KW-0206">Cytoskeleton</keyword>
<name>A0ABR1BYZ6_NECAM</name>
<evidence type="ECO:0000256" key="5">
    <source>
        <dbReference type="ARBA" id="ARBA00037744"/>
    </source>
</evidence>
<dbReference type="PROSITE" id="PS50202">
    <property type="entry name" value="MSP"/>
    <property type="match status" value="1"/>
</dbReference>
<feature type="transmembrane region" description="Helical" evidence="8">
    <location>
        <begin position="108"/>
        <end position="126"/>
    </location>
</feature>
<feature type="transmembrane region" description="Helical" evidence="8">
    <location>
        <begin position="79"/>
        <end position="102"/>
    </location>
</feature>
<evidence type="ECO:0000256" key="2">
    <source>
        <dbReference type="ARBA" id="ARBA00022490"/>
    </source>
</evidence>
<dbReference type="InterPro" id="IPR051155">
    <property type="entry name" value="Nematode_MSP"/>
</dbReference>
<reference evidence="10 11" key="1">
    <citation type="submission" date="2023-08" db="EMBL/GenBank/DDBJ databases">
        <title>A Necator americanus chromosomal reference genome.</title>
        <authorList>
            <person name="Ilik V."/>
            <person name="Petrzelkova K.J."/>
            <person name="Pardy F."/>
            <person name="Fuh T."/>
            <person name="Niatou-Singa F.S."/>
            <person name="Gouil Q."/>
            <person name="Baker L."/>
            <person name="Ritchie M.E."/>
            <person name="Jex A.R."/>
            <person name="Gazzola D."/>
            <person name="Li H."/>
            <person name="Toshio Fujiwara R."/>
            <person name="Zhan B."/>
            <person name="Aroian R.V."/>
            <person name="Pafco B."/>
            <person name="Schwarz E.M."/>
        </authorList>
    </citation>
    <scope>NUCLEOTIDE SEQUENCE [LARGE SCALE GENOMIC DNA]</scope>
    <source>
        <strain evidence="10 11">Aroian</strain>
        <tissue evidence="10">Whole animal</tissue>
    </source>
</reference>
<feature type="transmembrane region" description="Helical" evidence="8">
    <location>
        <begin position="32"/>
        <end position="48"/>
    </location>
</feature>
<feature type="transmembrane region" description="Helical" evidence="8">
    <location>
        <begin position="54"/>
        <end position="72"/>
    </location>
</feature>
<dbReference type="InterPro" id="IPR008962">
    <property type="entry name" value="PapD-like_sf"/>
</dbReference>
<feature type="domain" description="MSP" evidence="9">
    <location>
        <begin position="255"/>
        <end position="369"/>
    </location>
</feature>
<evidence type="ECO:0000256" key="3">
    <source>
        <dbReference type="ARBA" id="ARBA00023212"/>
    </source>
</evidence>
<dbReference type="InterPro" id="IPR013783">
    <property type="entry name" value="Ig-like_fold"/>
</dbReference>
<accession>A0ABR1BYZ6</accession>
<dbReference type="InterPro" id="IPR000535">
    <property type="entry name" value="MSP_dom"/>
</dbReference>
<evidence type="ECO:0000313" key="10">
    <source>
        <dbReference type="EMBL" id="KAK6730256.1"/>
    </source>
</evidence>
<keyword evidence="8" id="KW-1133">Transmembrane helix</keyword>
<gene>
    <name evidence="10" type="primary">Necator_chrI.g3118</name>
    <name evidence="10" type="ORF">RB195_006989</name>
</gene>
<evidence type="ECO:0000313" key="11">
    <source>
        <dbReference type="Proteomes" id="UP001303046"/>
    </source>
</evidence>
<evidence type="ECO:0000256" key="4">
    <source>
        <dbReference type="ARBA" id="ARBA00023273"/>
    </source>
</evidence>
<evidence type="ECO:0000259" key="9">
    <source>
        <dbReference type="PROSITE" id="PS50202"/>
    </source>
</evidence>